<dbReference type="AlphaFoldDB" id="A0A8D8IX71"/>
<dbReference type="EMBL" id="HBUE01163911">
    <property type="protein sequence ID" value="CAG6511581.1"/>
    <property type="molecule type" value="Transcribed_RNA"/>
</dbReference>
<dbReference type="EMBL" id="HBUE01269166">
    <property type="protein sequence ID" value="CAG6563016.1"/>
    <property type="molecule type" value="Transcribed_RNA"/>
</dbReference>
<evidence type="ECO:0000313" key="1">
    <source>
        <dbReference type="EMBL" id="CAG6563015.1"/>
    </source>
</evidence>
<proteinExistence type="predicted"/>
<reference evidence="1" key="1">
    <citation type="submission" date="2021-05" db="EMBL/GenBank/DDBJ databases">
        <authorList>
            <person name="Alioto T."/>
            <person name="Alioto T."/>
            <person name="Gomez Garrido J."/>
        </authorList>
    </citation>
    <scope>NUCLEOTIDE SEQUENCE</scope>
</reference>
<accession>A0A8D8IX71</accession>
<dbReference type="EMBL" id="HBUE01115336">
    <property type="protein sequence ID" value="CAG6490367.1"/>
    <property type="molecule type" value="Transcribed_RNA"/>
</dbReference>
<sequence>MTSKSTAKSMTNSRISCTRISTSAHCSSDDGFHSTSSSIPPSIAILMPMPMNLPRGDLYVAQGAPERHQQQCHQDGFGQRWPSTAEVRLPQRHSCQQHLKQFLAAL</sequence>
<dbReference type="EMBL" id="HBUE01269165">
    <property type="protein sequence ID" value="CAG6563015.1"/>
    <property type="molecule type" value="Transcribed_RNA"/>
</dbReference>
<dbReference type="EMBL" id="HBUE01163912">
    <property type="protein sequence ID" value="CAG6511582.1"/>
    <property type="molecule type" value="Transcribed_RNA"/>
</dbReference>
<name>A0A8D8IX71_CULPI</name>
<dbReference type="EMBL" id="HBUE01115335">
    <property type="protein sequence ID" value="CAG6490366.1"/>
    <property type="molecule type" value="Transcribed_RNA"/>
</dbReference>
<protein>
    <submittedName>
        <fullName evidence="1">(northern house mosquito) hypothetical protein</fullName>
    </submittedName>
</protein>
<organism evidence="1">
    <name type="scientific">Culex pipiens</name>
    <name type="common">House mosquito</name>
    <dbReference type="NCBI Taxonomy" id="7175"/>
    <lineage>
        <taxon>Eukaryota</taxon>
        <taxon>Metazoa</taxon>
        <taxon>Ecdysozoa</taxon>
        <taxon>Arthropoda</taxon>
        <taxon>Hexapoda</taxon>
        <taxon>Insecta</taxon>
        <taxon>Pterygota</taxon>
        <taxon>Neoptera</taxon>
        <taxon>Endopterygota</taxon>
        <taxon>Diptera</taxon>
        <taxon>Nematocera</taxon>
        <taxon>Culicoidea</taxon>
        <taxon>Culicidae</taxon>
        <taxon>Culicinae</taxon>
        <taxon>Culicini</taxon>
        <taxon>Culex</taxon>
        <taxon>Culex</taxon>
    </lineage>
</organism>